<keyword evidence="2" id="KW-0547">Nucleotide-binding</keyword>
<keyword evidence="3" id="KW-0067">ATP-binding</keyword>
<protein>
    <submittedName>
        <fullName evidence="5">AAA family ATPase</fullName>
    </submittedName>
</protein>
<evidence type="ECO:0000259" key="4">
    <source>
        <dbReference type="SMART" id="SM00382"/>
    </source>
</evidence>
<gene>
    <name evidence="5" type="ORF">C4520_12935</name>
</gene>
<evidence type="ECO:0000256" key="2">
    <source>
        <dbReference type="ARBA" id="ARBA00022741"/>
    </source>
</evidence>
<dbReference type="GO" id="GO:0005524">
    <property type="term" value="F:ATP binding"/>
    <property type="evidence" value="ECO:0007669"/>
    <property type="project" value="UniProtKB-KW"/>
</dbReference>
<dbReference type="Gene3D" id="3.40.50.300">
    <property type="entry name" value="P-loop containing nucleotide triphosphate hydrolases"/>
    <property type="match status" value="1"/>
</dbReference>
<dbReference type="SMART" id="SM00382">
    <property type="entry name" value="AAA"/>
    <property type="match status" value="1"/>
</dbReference>
<evidence type="ECO:0000313" key="6">
    <source>
        <dbReference type="Proteomes" id="UP000265882"/>
    </source>
</evidence>
<proteinExistence type="inferred from homology"/>
<dbReference type="Pfam" id="PF00004">
    <property type="entry name" value="AAA"/>
    <property type="match status" value="1"/>
</dbReference>
<dbReference type="SUPFAM" id="SSF52540">
    <property type="entry name" value="P-loop containing nucleoside triphosphate hydrolases"/>
    <property type="match status" value="1"/>
</dbReference>
<reference evidence="5 6" key="1">
    <citation type="journal article" date="2017" name="ISME J.">
        <title>Energy and carbon metabolisms in a deep terrestrial subsurface fluid microbial community.</title>
        <authorList>
            <person name="Momper L."/>
            <person name="Jungbluth S.P."/>
            <person name="Lee M.D."/>
            <person name="Amend J.P."/>
        </authorList>
    </citation>
    <scope>NUCLEOTIDE SEQUENCE [LARGE SCALE GENOMIC DNA]</scope>
    <source>
        <strain evidence="5">SURF_5</strain>
    </source>
</reference>
<dbReference type="PANTHER" id="PTHR23073">
    <property type="entry name" value="26S PROTEASOME REGULATORY SUBUNIT"/>
    <property type="match status" value="1"/>
</dbReference>
<evidence type="ECO:0000256" key="1">
    <source>
        <dbReference type="ARBA" id="ARBA00006914"/>
    </source>
</evidence>
<dbReference type="InterPro" id="IPR003959">
    <property type="entry name" value="ATPase_AAA_core"/>
</dbReference>
<accession>A0A3A4NEE2</accession>
<dbReference type="EMBL" id="QZKU01000090">
    <property type="protein sequence ID" value="RJP19433.1"/>
    <property type="molecule type" value="Genomic_DNA"/>
</dbReference>
<sequence>MEYRPTIYDELVHLAEMALKGNDRDLTLFLRRLISRVRKDNPAIAERLRKAMQDRKPQTNLVREAHSYEAHSYTEEPPRDHETRAQLLRVEDDPQPDVEPVFTREIAQQLKRLLTERQMERRLIEEGLLPTRSILFTGLPGVGKTLTARWLARELQKPLVSLDLATVMSSFLGRTGWNIRQALDYAKSVPCVLLLDEFDALAKMRDDPTEIGELKRLVAVLLQEIDLWPPTGLLIAATNHEKLLDPAVWRRFDLVIHFPLPDREGIRNLLEKQIGLDKKVSKPLIVACAFAMAGMSYSDVQRNIRLLRMNSVVNQETIEDQMTRFIEGAVASLPSKDEQINFAGSLRAVGFSERRINKITGLSRDTLRKYRLAELRKQKLGADND</sequence>
<organism evidence="5 6">
    <name type="scientific">Abyssobacteria bacterium (strain SURF_5)</name>
    <dbReference type="NCBI Taxonomy" id="2093360"/>
    <lineage>
        <taxon>Bacteria</taxon>
        <taxon>Pseudomonadati</taxon>
        <taxon>Candidatus Hydrogenedentota</taxon>
        <taxon>Candidatus Abyssobacteria</taxon>
    </lineage>
</organism>
<dbReference type="InterPro" id="IPR027417">
    <property type="entry name" value="P-loop_NTPase"/>
</dbReference>
<comment type="caution">
    <text evidence="5">The sequence shown here is derived from an EMBL/GenBank/DDBJ whole genome shotgun (WGS) entry which is preliminary data.</text>
</comment>
<feature type="domain" description="AAA+ ATPase" evidence="4">
    <location>
        <begin position="130"/>
        <end position="262"/>
    </location>
</feature>
<dbReference type="InterPro" id="IPR050221">
    <property type="entry name" value="26S_Proteasome_ATPase"/>
</dbReference>
<dbReference type="AlphaFoldDB" id="A0A3A4NEE2"/>
<dbReference type="Proteomes" id="UP000265882">
    <property type="component" value="Unassembled WGS sequence"/>
</dbReference>
<evidence type="ECO:0000313" key="5">
    <source>
        <dbReference type="EMBL" id="RJP19433.1"/>
    </source>
</evidence>
<evidence type="ECO:0000256" key="3">
    <source>
        <dbReference type="ARBA" id="ARBA00022840"/>
    </source>
</evidence>
<dbReference type="GO" id="GO:0016887">
    <property type="term" value="F:ATP hydrolysis activity"/>
    <property type="evidence" value="ECO:0007669"/>
    <property type="project" value="InterPro"/>
</dbReference>
<name>A0A3A4NEE2_ABYX5</name>
<dbReference type="InterPro" id="IPR003593">
    <property type="entry name" value="AAA+_ATPase"/>
</dbReference>
<comment type="similarity">
    <text evidence="1">Belongs to the AAA ATPase family.</text>
</comment>
<dbReference type="CDD" id="cd19481">
    <property type="entry name" value="RecA-like_protease"/>
    <property type="match status" value="1"/>
</dbReference>